<accession>A0A146FMN9</accession>
<proteinExistence type="predicted"/>
<reference evidence="3" key="2">
    <citation type="submission" date="2016-02" db="EMBL/GenBank/DDBJ databases">
        <title>Genome sequencing of Aspergillus luchuensis NBRC 4314.</title>
        <authorList>
            <person name="Yamada O."/>
        </authorList>
    </citation>
    <scope>NUCLEOTIDE SEQUENCE [LARGE SCALE GENOMIC DNA]</scope>
    <source>
        <strain evidence="3">RIB 2604</strain>
    </source>
</reference>
<organism evidence="2 3">
    <name type="scientific">Aspergillus kawachii</name>
    <name type="common">White koji mold</name>
    <name type="synonym">Aspergillus awamori var. kawachi</name>
    <dbReference type="NCBI Taxonomy" id="1069201"/>
    <lineage>
        <taxon>Eukaryota</taxon>
        <taxon>Fungi</taxon>
        <taxon>Dikarya</taxon>
        <taxon>Ascomycota</taxon>
        <taxon>Pezizomycotina</taxon>
        <taxon>Eurotiomycetes</taxon>
        <taxon>Eurotiomycetidae</taxon>
        <taxon>Eurotiales</taxon>
        <taxon>Aspergillaceae</taxon>
        <taxon>Aspergillus</taxon>
        <taxon>Aspergillus subgen. Circumdati</taxon>
    </lineage>
</organism>
<protein>
    <submittedName>
        <fullName evidence="2">RhoGAP domain protein</fullName>
    </submittedName>
</protein>
<dbReference type="Proteomes" id="UP000075230">
    <property type="component" value="Unassembled WGS sequence"/>
</dbReference>
<evidence type="ECO:0000313" key="3">
    <source>
        <dbReference type="Proteomes" id="UP000075230"/>
    </source>
</evidence>
<reference evidence="2 3" key="1">
    <citation type="journal article" date="2016" name="DNA Res.">
        <title>Genome sequence of Aspergillus luchuensis NBRC 4314.</title>
        <authorList>
            <person name="Yamada O."/>
            <person name="Machida M."/>
            <person name="Hosoyama A."/>
            <person name="Goto M."/>
            <person name="Takahashi T."/>
            <person name="Futagami T."/>
            <person name="Yamagata Y."/>
            <person name="Takeuchi M."/>
            <person name="Kobayashi T."/>
            <person name="Koike H."/>
            <person name="Abe K."/>
            <person name="Asai K."/>
            <person name="Arita M."/>
            <person name="Fujita N."/>
            <person name="Fukuda K."/>
            <person name="Higa K."/>
            <person name="Horikawa H."/>
            <person name="Ishikawa T."/>
            <person name="Jinno K."/>
            <person name="Kato Y."/>
            <person name="Kirimura K."/>
            <person name="Mizutani O."/>
            <person name="Nakasone K."/>
            <person name="Sano M."/>
            <person name="Shiraishi Y."/>
            <person name="Tsukahara M."/>
            <person name="Gomi K."/>
        </authorList>
    </citation>
    <scope>NUCLEOTIDE SEQUENCE [LARGE SCALE GENOMIC DNA]</scope>
    <source>
        <strain evidence="2 3">RIB 2604</strain>
    </source>
</reference>
<name>A0A146FMN9_ASPKA</name>
<dbReference type="EMBL" id="BCWF01000021">
    <property type="protein sequence ID" value="GAT26938.1"/>
    <property type="molecule type" value="Genomic_DNA"/>
</dbReference>
<sequence>MAIWSRDSSLPKAHGQLPDDFHSHDYYNRTTWWRCHPKQLTDVSLSMRPAEWIRPVLVIKTQRRLQSKKPSSSDITLSSVGWRRWLTPHTGGQASI</sequence>
<evidence type="ECO:0000313" key="2">
    <source>
        <dbReference type="EMBL" id="GAT26938.1"/>
    </source>
</evidence>
<gene>
    <name evidence="2" type="ORF">RIB2604_02106210</name>
</gene>
<comment type="caution">
    <text evidence="2">The sequence shown here is derived from an EMBL/GenBank/DDBJ whole genome shotgun (WGS) entry which is preliminary data.</text>
</comment>
<evidence type="ECO:0000256" key="1">
    <source>
        <dbReference type="SAM" id="MobiDB-lite"/>
    </source>
</evidence>
<feature type="region of interest" description="Disordered" evidence="1">
    <location>
        <begin position="1"/>
        <end position="20"/>
    </location>
</feature>
<dbReference type="AlphaFoldDB" id="A0A146FMN9"/>